<sequence length="224" mass="24519">MIDGMEDEGRVTGITDQQVTAYLEGLMPRRSPLLMRLEEEARQEGIPNIAPVSAAVLRLLCALHQPASILEIGAAIGYSAIHMAEAAADARITTIEIDPARAARARANFEEAGLSGRITLIEGDALQHLPLLEGPFEMIFIDAAKGKYSQFLTEAYRLCAAGGIIVTDNVLFRGLVARSPETLDRRYRSTVRRLREYNELLMQHPGLSTTYLTVGDGIAVSIKR</sequence>
<dbReference type="InterPro" id="IPR029063">
    <property type="entry name" value="SAM-dependent_MTases_sf"/>
</dbReference>
<feature type="binding site" evidence="4">
    <location>
        <position position="79"/>
    </location>
    <ligand>
        <name>S-adenosyl-L-methionine</name>
        <dbReference type="ChEBI" id="CHEBI:59789"/>
    </ligand>
</feature>
<comment type="function">
    <text evidence="4">Catalyzes the methylation of 5-hydroxyuridine (ho5U) to form 5-methoxyuridine (mo5U) at position 34 in tRNAs.</text>
</comment>
<dbReference type="EC" id="2.1.1.-" evidence="4"/>
<dbReference type="GO" id="GO:0008171">
    <property type="term" value="F:O-methyltransferase activity"/>
    <property type="evidence" value="ECO:0007669"/>
    <property type="project" value="InterPro"/>
</dbReference>
<name>A0A916QI74_9BACL</name>
<feature type="binding site" evidence="4">
    <location>
        <position position="96"/>
    </location>
    <ligand>
        <name>S-adenosyl-L-methionine</name>
        <dbReference type="ChEBI" id="CHEBI:59789"/>
    </ligand>
</feature>
<keyword evidence="4" id="KW-0819">tRNA processing</keyword>
<organism evidence="5 6">
    <name type="scientific">Insulibacter thermoxylanivorax</name>
    <dbReference type="NCBI Taxonomy" id="2749268"/>
    <lineage>
        <taxon>Bacteria</taxon>
        <taxon>Bacillati</taxon>
        <taxon>Bacillota</taxon>
        <taxon>Bacilli</taxon>
        <taxon>Bacillales</taxon>
        <taxon>Paenibacillaceae</taxon>
        <taxon>Insulibacter</taxon>
    </lineage>
</organism>
<comment type="caution">
    <text evidence="5">The sequence shown here is derived from an EMBL/GenBank/DDBJ whole genome shotgun (WGS) entry which is preliminary data.</text>
</comment>
<dbReference type="PROSITE" id="PS51682">
    <property type="entry name" value="SAM_OMT_I"/>
    <property type="match status" value="1"/>
</dbReference>
<dbReference type="CDD" id="cd02440">
    <property type="entry name" value="AdoMet_MTases"/>
    <property type="match status" value="1"/>
</dbReference>
<dbReference type="HAMAP" id="MF_02217">
    <property type="entry name" value="TrmR_methyltr"/>
    <property type="match status" value="1"/>
</dbReference>
<keyword evidence="3 4" id="KW-0949">S-adenosyl-L-methionine</keyword>
<evidence type="ECO:0000256" key="3">
    <source>
        <dbReference type="ARBA" id="ARBA00022691"/>
    </source>
</evidence>
<dbReference type="RefSeq" id="WP_242457548.1">
    <property type="nucleotide sequence ID" value="NZ_BMAQ01000030.1"/>
</dbReference>
<proteinExistence type="inferred from homology"/>
<accession>A0A916QI74</accession>
<dbReference type="InterPro" id="IPR043675">
    <property type="entry name" value="TrmR_methyltr"/>
</dbReference>
<dbReference type="AlphaFoldDB" id="A0A916QI74"/>
<dbReference type="PANTHER" id="PTHR10509">
    <property type="entry name" value="O-METHYLTRANSFERASE-RELATED"/>
    <property type="match status" value="1"/>
</dbReference>
<evidence type="ECO:0000256" key="2">
    <source>
        <dbReference type="ARBA" id="ARBA00022679"/>
    </source>
</evidence>
<evidence type="ECO:0000256" key="4">
    <source>
        <dbReference type="HAMAP-Rule" id="MF_02217"/>
    </source>
</evidence>
<evidence type="ECO:0000313" key="6">
    <source>
        <dbReference type="Proteomes" id="UP000654993"/>
    </source>
</evidence>
<evidence type="ECO:0000256" key="1">
    <source>
        <dbReference type="ARBA" id="ARBA00022603"/>
    </source>
</evidence>
<keyword evidence="4" id="KW-0479">Metal-binding</keyword>
<dbReference type="GO" id="GO:0016300">
    <property type="term" value="F:tRNA (uridine) methyltransferase activity"/>
    <property type="evidence" value="ECO:0007669"/>
    <property type="project" value="UniProtKB-UniRule"/>
</dbReference>
<keyword evidence="2 4" id="KW-0808">Transferase</keyword>
<feature type="binding site" evidence="4">
    <location>
        <begin position="124"/>
        <end position="125"/>
    </location>
    <ligand>
        <name>S-adenosyl-L-methionine</name>
        <dbReference type="ChEBI" id="CHEBI:59789"/>
    </ligand>
</feature>
<comment type="subunit">
    <text evidence="4">Homodimer.</text>
</comment>
<dbReference type="EMBL" id="BMAQ01000030">
    <property type="protein sequence ID" value="GFR38926.1"/>
    <property type="molecule type" value="Genomic_DNA"/>
</dbReference>
<dbReference type="SUPFAM" id="SSF53335">
    <property type="entry name" value="S-adenosyl-L-methionine-dependent methyltransferases"/>
    <property type="match status" value="1"/>
</dbReference>
<dbReference type="PANTHER" id="PTHR10509:SF14">
    <property type="entry name" value="CAFFEOYL-COA O-METHYLTRANSFERASE 3-RELATED"/>
    <property type="match status" value="1"/>
</dbReference>
<comment type="catalytic activity">
    <reaction evidence="4">
        <text>5-hydroxyuridine(34) in tRNA + S-adenosyl-L-methionine = 5-methoxyuridine(34) in tRNA + S-adenosyl-L-homocysteine + H(+)</text>
        <dbReference type="Rhea" id="RHEA:60524"/>
        <dbReference type="Rhea" id="RHEA-COMP:13381"/>
        <dbReference type="Rhea" id="RHEA-COMP:15591"/>
        <dbReference type="ChEBI" id="CHEBI:15378"/>
        <dbReference type="ChEBI" id="CHEBI:57856"/>
        <dbReference type="ChEBI" id="CHEBI:59789"/>
        <dbReference type="ChEBI" id="CHEBI:136877"/>
        <dbReference type="ChEBI" id="CHEBI:143860"/>
    </reaction>
</comment>
<comment type="similarity">
    <text evidence="4">Belongs to the class I-like SAM-binding methyltransferase superfamily. Cation-dependent O-methyltransferase family.</text>
</comment>
<gene>
    <name evidence="4" type="primary">trmR</name>
    <name evidence="5" type="ORF">PRECH8_22220</name>
</gene>
<reference evidence="5" key="2">
    <citation type="journal article" date="2021" name="Data Brief">
        <title>Draft genome sequence data of the facultative, thermophilic, xylanolytic bacterium Paenibacillus sp. strain DA-C8.</title>
        <authorList>
            <person name="Chhe C."/>
            <person name="Uke A."/>
            <person name="Baramee S."/>
            <person name="Ungkulpasvich U."/>
            <person name="Tachaapaikoon C."/>
            <person name="Pason P."/>
            <person name="Waeonukul R."/>
            <person name="Ratanakhanokchai K."/>
            <person name="Kosugi A."/>
        </authorList>
    </citation>
    <scope>NUCLEOTIDE SEQUENCE</scope>
    <source>
        <strain evidence="5">DA-C8</strain>
    </source>
</reference>
<dbReference type="GO" id="GO:0000287">
    <property type="term" value="F:magnesium ion binding"/>
    <property type="evidence" value="ECO:0007669"/>
    <property type="project" value="UniProtKB-UniRule"/>
</dbReference>
<feature type="binding site" evidence="4">
    <location>
        <position position="169"/>
    </location>
    <ligand>
        <name>Mg(2+)</name>
        <dbReference type="ChEBI" id="CHEBI:18420"/>
    </ligand>
</feature>
<reference evidence="5" key="1">
    <citation type="submission" date="2020-08" db="EMBL/GenBank/DDBJ databases">
        <authorList>
            <person name="Uke A."/>
            <person name="Chhe C."/>
            <person name="Baramee S."/>
            <person name="Kosugi A."/>
        </authorList>
    </citation>
    <scope>NUCLEOTIDE SEQUENCE</scope>
    <source>
        <strain evidence="5">DA-C8</strain>
    </source>
</reference>
<feature type="binding site" evidence="4">
    <location>
        <position position="49"/>
    </location>
    <ligand>
        <name>S-adenosyl-L-methionine</name>
        <dbReference type="ChEBI" id="CHEBI:59789"/>
    </ligand>
</feature>
<dbReference type="InterPro" id="IPR002935">
    <property type="entry name" value="SAM_O-MeTrfase"/>
</dbReference>
<feature type="binding site" evidence="4">
    <location>
        <position position="142"/>
    </location>
    <ligand>
        <name>Mg(2+)</name>
        <dbReference type="ChEBI" id="CHEBI:18420"/>
    </ligand>
</feature>
<keyword evidence="4" id="KW-0460">Magnesium</keyword>
<evidence type="ECO:0000313" key="5">
    <source>
        <dbReference type="EMBL" id="GFR38926.1"/>
    </source>
</evidence>
<keyword evidence="6" id="KW-1185">Reference proteome</keyword>
<dbReference type="Proteomes" id="UP000654993">
    <property type="component" value="Unassembled WGS sequence"/>
</dbReference>
<feature type="binding site" evidence="4">
    <location>
        <position position="142"/>
    </location>
    <ligand>
        <name>S-adenosyl-L-methionine</name>
        <dbReference type="ChEBI" id="CHEBI:59789"/>
    </ligand>
</feature>
<dbReference type="GO" id="GO:0008757">
    <property type="term" value="F:S-adenosylmethionine-dependent methyltransferase activity"/>
    <property type="evidence" value="ECO:0007669"/>
    <property type="project" value="TreeGrafter"/>
</dbReference>
<feature type="binding site" evidence="4">
    <location>
        <position position="168"/>
    </location>
    <ligand>
        <name>Mg(2+)</name>
        <dbReference type="ChEBI" id="CHEBI:18420"/>
    </ligand>
</feature>
<dbReference type="GO" id="GO:0030488">
    <property type="term" value="P:tRNA methylation"/>
    <property type="evidence" value="ECO:0007669"/>
    <property type="project" value="UniProtKB-UniRule"/>
</dbReference>
<keyword evidence="1 4" id="KW-0489">Methyltransferase</keyword>
<protein>
    <recommendedName>
        <fullName evidence="4">tRNA 5-hydroxyuridine methyltransferase</fullName>
        <ecNumber evidence="4">2.1.1.-</ecNumber>
    </recommendedName>
    <alternativeName>
        <fullName evidence="4">ho5U methyltransferase</fullName>
    </alternativeName>
</protein>
<dbReference type="Gene3D" id="3.40.50.150">
    <property type="entry name" value="Vaccinia Virus protein VP39"/>
    <property type="match status" value="1"/>
</dbReference>
<dbReference type="Pfam" id="PF01596">
    <property type="entry name" value="Methyltransf_3"/>
    <property type="match status" value="1"/>
</dbReference>
<dbReference type="InterPro" id="IPR050362">
    <property type="entry name" value="Cation-dep_OMT"/>
</dbReference>